<dbReference type="RefSeq" id="WP_377342027.1">
    <property type="nucleotide sequence ID" value="NZ_JBHLUE010000019.1"/>
</dbReference>
<dbReference type="EMBL" id="JBHLUE010000019">
    <property type="protein sequence ID" value="MFC0566930.1"/>
    <property type="molecule type" value="Genomic_DNA"/>
</dbReference>
<name>A0ABV6P1N7_9ACTN</name>
<keyword evidence="2" id="KW-1185">Reference proteome</keyword>
<evidence type="ECO:0000313" key="1">
    <source>
        <dbReference type="EMBL" id="MFC0566930.1"/>
    </source>
</evidence>
<dbReference type="Proteomes" id="UP001589894">
    <property type="component" value="Unassembled WGS sequence"/>
</dbReference>
<sequence>MTFTDEMMRERLAATARYTMVVLRTTDRYGMEGTDKIIWEHGRRNMQLQADGAMPLVFPVGDGTGLAGIGIFVDGPNEVSQILDGDPAIQAGVLSYTVHPCRGFPGAALPTS</sequence>
<organism evidence="1 2">
    <name type="scientific">Plantactinospora siamensis</name>
    <dbReference type="NCBI Taxonomy" id="555372"/>
    <lineage>
        <taxon>Bacteria</taxon>
        <taxon>Bacillati</taxon>
        <taxon>Actinomycetota</taxon>
        <taxon>Actinomycetes</taxon>
        <taxon>Micromonosporales</taxon>
        <taxon>Micromonosporaceae</taxon>
        <taxon>Plantactinospora</taxon>
    </lineage>
</organism>
<evidence type="ECO:0008006" key="3">
    <source>
        <dbReference type="Google" id="ProtNLM"/>
    </source>
</evidence>
<gene>
    <name evidence="1" type="ORF">ACFFHU_22665</name>
</gene>
<reference evidence="1 2" key="1">
    <citation type="submission" date="2024-09" db="EMBL/GenBank/DDBJ databases">
        <authorList>
            <person name="Sun Q."/>
            <person name="Mori K."/>
        </authorList>
    </citation>
    <scope>NUCLEOTIDE SEQUENCE [LARGE SCALE GENOMIC DNA]</scope>
    <source>
        <strain evidence="1 2">TBRC 2205</strain>
    </source>
</reference>
<proteinExistence type="predicted"/>
<evidence type="ECO:0000313" key="2">
    <source>
        <dbReference type="Proteomes" id="UP001589894"/>
    </source>
</evidence>
<comment type="caution">
    <text evidence="1">The sequence shown here is derived from an EMBL/GenBank/DDBJ whole genome shotgun (WGS) entry which is preliminary data.</text>
</comment>
<accession>A0ABV6P1N7</accession>
<protein>
    <recommendedName>
        <fullName evidence="3">YCII-related domain-containing protein</fullName>
    </recommendedName>
</protein>